<dbReference type="EMBL" id="KB456260">
    <property type="protein sequence ID" value="EMF16868.1"/>
    <property type="molecule type" value="Genomic_DNA"/>
</dbReference>
<dbReference type="RefSeq" id="XP_016764989.1">
    <property type="nucleotide sequence ID" value="XM_016903394.1"/>
</dbReference>
<dbReference type="GeneID" id="27900531"/>
<dbReference type="HOGENOM" id="CLU_125044_1_0_1"/>
<accession>N1QLZ9</accession>
<dbReference type="Proteomes" id="UP000016931">
    <property type="component" value="Unassembled WGS sequence"/>
</dbReference>
<feature type="region of interest" description="Disordered" evidence="1">
    <location>
        <begin position="61"/>
        <end position="84"/>
    </location>
</feature>
<dbReference type="AlphaFoldDB" id="N1QLZ9"/>
<keyword evidence="3" id="KW-1185">Reference proteome</keyword>
<reference evidence="2 3" key="1">
    <citation type="journal article" date="2012" name="PLoS Pathog.">
        <title>Diverse lifestyles and strategies of plant pathogenesis encoded in the genomes of eighteen Dothideomycetes fungi.</title>
        <authorList>
            <person name="Ohm R.A."/>
            <person name="Feau N."/>
            <person name="Henrissat B."/>
            <person name="Schoch C.L."/>
            <person name="Horwitz B.A."/>
            <person name="Barry K.W."/>
            <person name="Condon B.J."/>
            <person name="Copeland A.C."/>
            <person name="Dhillon B."/>
            <person name="Glaser F."/>
            <person name="Hesse C.N."/>
            <person name="Kosti I."/>
            <person name="LaButti K."/>
            <person name="Lindquist E.A."/>
            <person name="Lucas S."/>
            <person name="Salamov A.A."/>
            <person name="Bradshaw R.E."/>
            <person name="Ciuffetti L."/>
            <person name="Hamelin R.C."/>
            <person name="Kema G.H.J."/>
            <person name="Lawrence C."/>
            <person name="Scott J.A."/>
            <person name="Spatafora J.W."/>
            <person name="Turgeon B.G."/>
            <person name="de Wit P.J.G.M."/>
            <person name="Zhong S."/>
            <person name="Goodwin S.B."/>
            <person name="Grigoriev I.V."/>
        </authorList>
    </citation>
    <scope>NUCLEOTIDE SEQUENCE [LARGE SCALE GENOMIC DNA]</scope>
    <source>
        <strain evidence="2 3">SO2202</strain>
    </source>
</reference>
<proteinExistence type="predicted"/>
<dbReference type="OrthoDB" id="2933464at2759"/>
<name>N1QLZ9_SPHMS</name>
<protein>
    <submittedName>
        <fullName evidence="2">Uncharacterized protein</fullName>
    </submittedName>
</protein>
<evidence type="ECO:0000313" key="2">
    <source>
        <dbReference type="EMBL" id="EMF16868.1"/>
    </source>
</evidence>
<feature type="compositionally biased region" description="Low complexity" evidence="1">
    <location>
        <begin position="1"/>
        <end position="19"/>
    </location>
</feature>
<gene>
    <name evidence="2" type="ORF">SEPMUDRAFT_145996</name>
</gene>
<evidence type="ECO:0000313" key="3">
    <source>
        <dbReference type="Proteomes" id="UP000016931"/>
    </source>
</evidence>
<dbReference type="OMA" id="SHRVWAQ"/>
<organism evidence="2 3">
    <name type="scientific">Sphaerulina musiva (strain SO2202)</name>
    <name type="common">Poplar stem canker fungus</name>
    <name type="synonym">Septoria musiva</name>
    <dbReference type="NCBI Taxonomy" id="692275"/>
    <lineage>
        <taxon>Eukaryota</taxon>
        <taxon>Fungi</taxon>
        <taxon>Dikarya</taxon>
        <taxon>Ascomycota</taxon>
        <taxon>Pezizomycotina</taxon>
        <taxon>Dothideomycetes</taxon>
        <taxon>Dothideomycetidae</taxon>
        <taxon>Mycosphaerellales</taxon>
        <taxon>Mycosphaerellaceae</taxon>
        <taxon>Sphaerulina</taxon>
    </lineage>
</organism>
<sequence>MAVCSLWSGTHSHSLGSSSRASYEAAQTKHKTSSTMSRPIRESIKRLRGWVMGSESRMKKIVRGEGAPGTRAAPTQSGNNDKKIGLRLDHGDIVVKDGKKFRRYKLQINKGAENPTLKALADKDSHRVWSHADIPIDDTDKTEPGKLLETFFEDLETNIES</sequence>
<feature type="region of interest" description="Disordered" evidence="1">
    <location>
        <begin position="1"/>
        <end position="38"/>
    </location>
</feature>
<dbReference type="eggNOG" id="ENOG502T0B6">
    <property type="taxonomic scope" value="Eukaryota"/>
</dbReference>
<evidence type="ECO:0000256" key="1">
    <source>
        <dbReference type="SAM" id="MobiDB-lite"/>
    </source>
</evidence>